<evidence type="ECO:0000259" key="5">
    <source>
        <dbReference type="SMART" id="SM00560"/>
    </source>
</evidence>
<dbReference type="InterPro" id="IPR006558">
    <property type="entry name" value="LamG-like"/>
</dbReference>
<proteinExistence type="predicted"/>
<name>E4TEK1_CALNY</name>
<evidence type="ECO:0000256" key="1">
    <source>
        <dbReference type="ARBA" id="ARBA00022729"/>
    </source>
</evidence>
<evidence type="ECO:0000313" key="7">
    <source>
        <dbReference type="Proteomes" id="UP000007039"/>
    </source>
</evidence>
<evidence type="ECO:0000256" key="3">
    <source>
        <dbReference type="SAM" id="MobiDB-lite"/>
    </source>
</evidence>
<dbReference type="EMBL" id="CP002347">
    <property type="protein sequence ID" value="ADR18327.1"/>
    <property type="molecule type" value="Genomic_DNA"/>
</dbReference>
<accession>E4TEK1</accession>
<dbReference type="SMART" id="SM00560">
    <property type="entry name" value="LamGL"/>
    <property type="match status" value="1"/>
</dbReference>
<keyword evidence="1 4" id="KW-0732">Signal</keyword>
<dbReference type="InterPro" id="IPR006626">
    <property type="entry name" value="PbH1"/>
</dbReference>
<reference evidence="6 7" key="2">
    <citation type="journal article" date="2011" name="Stand. Genomic Sci.">
        <title>Complete genome sequence of Calditerrivibrio nitroreducens type strain (Yu37-1).</title>
        <authorList>
            <person name="Pitluck S."/>
            <person name="Sikorski J."/>
            <person name="Zeytun A."/>
            <person name="Lapidus A."/>
            <person name="Nolan M."/>
            <person name="Lucas S."/>
            <person name="Hammon N."/>
            <person name="Deshpande S."/>
            <person name="Cheng J.F."/>
            <person name="Tapia R."/>
            <person name="Han C."/>
            <person name="Goodwin L."/>
            <person name="Liolios K."/>
            <person name="Pagani I."/>
            <person name="Ivanova N."/>
            <person name="Mavromatis K."/>
            <person name="Pati A."/>
            <person name="Chen A."/>
            <person name="Palaniappan K."/>
            <person name="Hauser L."/>
            <person name="Chang Y.J."/>
            <person name="Jeffries C.D."/>
            <person name="Detter J.C."/>
            <person name="Brambilla E."/>
            <person name="Djao O.D."/>
            <person name="Rohde M."/>
            <person name="Spring S."/>
            <person name="Goker M."/>
            <person name="Woyke T."/>
            <person name="Bristow J."/>
            <person name="Eisen J.A."/>
            <person name="Markowitz V."/>
            <person name="Hugenholtz P."/>
            <person name="Kyrpides N.C."/>
            <person name="Klenk H.P."/>
            <person name="Land M."/>
        </authorList>
    </citation>
    <scope>NUCLEOTIDE SEQUENCE [LARGE SCALE GENOMIC DNA]</scope>
    <source>
        <strain evidence="7">DSM 19672 / NBRC 101217 / Yu37-1</strain>
    </source>
</reference>
<evidence type="ECO:0000313" key="6">
    <source>
        <dbReference type="EMBL" id="ADR18327.1"/>
    </source>
</evidence>
<dbReference type="HOGENOM" id="CLU_240722_0_0_0"/>
<dbReference type="RefSeq" id="WP_013450543.1">
    <property type="nucleotide sequence ID" value="NC_014758.1"/>
</dbReference>
<gene>
    <name evidence="6" type="ordered locus">Calni_0414</name>
</gene>
<dbReference type="InterPro" id="IPR012334">
    <property type="entry name" value="Pectin_lyas_fold"/>
</dbReference>
<dbReference type="OrthoDB" id="9790247at2"/>
<feature type="chain" id="PRO_5003187068" evidence="4">
    <location>
        <begin position="31"/>
        <end position="1706"/>
    </location>
</feature>
<dbReference type="InterPro" id="IPR013320">
    <property type="entry name" value="ConA-like_dom_sf"/>
</dbReference>
<dbReference type="Gene3D" id="2.160.20.10">
    <property type="entry name" value="Single-stranded right-handed beta-helix, Pectin lyase-like"/>
    <property type="match status" value="1"/>
</dbReference>
<keyword evidence="7" id="KW-1185">Reference proteome</keyword>
<organism evidence="6 7">
    <name type="scientific">Calditerrivibrio nitroreducens (strain DSM 19672 / NBRC 101217 / Yu37-1)</name>
    <dbReference type="NCBI Taxonomy" id="768670"/>
    <lineage>
        <taxon>Bacteria</taxon>
        <taxon>Pseudomonadati</taxon>
        <taxon>Deferribacterota</taxon>
        <taxon>Deferribacteres</taxon>
        <taxon>Deferribacterales</taxon>
        <taxon>Calditerrivibrionaceae</taxon>
    </lineage>
</organism>
<reference key="1">
    <citation type="submission" date="2010-11" db="EMBL/GenBank/DDBJ databases">
        <title>The complete genome of chromosome of Calditerrivibrio nitroreducens DSM 19672.</title>
        <authorList>
            <consortium name="US DOE Joint Genome Institute (JGI-PGF)"/>
            <person name="Lucas S."/>
            <person name="Copeland A."/>
            <person name="Lapidus A."/>
            <person name="Bruce D."/>
            <person name="Goodwin L."/>
            <person name="Pitluck S."/>
            <person name="Kyrpides N."/>
            <person name="Mavromatis K."/>
            <person name="Ivanova N."/>
            <person name="Mikhailova N."/>
            <person name="Zeytun A."/>
            <person name="Brettin T."/>
            <person name="Detter J.C."/>
            <person name="Tapia R."/>
            <person name="Han C."/>
            <person name="Land M."/>
            <person name="Hauser L."/>
            <person name="Markowitz V."/>
            <person name="Cheng J.-F."/>
            <person name="Hugenholtz P."/>
            <person name="Woyke T."/>
            <person name="Wu D."/>
            <person name="Spring S."/>
            <person name="Schroeder M."/>
            <person name="Brambilla E."/>
            <person name="Klenk H.-P."/>
            <person name="Eisen J.A."/>
        </authorList>
    </citation>
    <scope>NUCLEOTIDE SEQUENCE [LARGE SCALE GENOMIC DNA]</scope>
    <source>
        <strain>DSM 19672</strain>
    </source>
</reference>
<keyword evidence="2" id="KW-1015">Disulfide bond</keyword>
<evidence type="ECO:0000256" key="4">
    <source>
        <dbReference type="SAM" id="SignalP"/>
    </source>
</evidence>
<dbReference type="STRING" id="768670.Calni_0414"/>
<dbReference type="Proteomes" id="UP000007039">
    <property type="component" value="Chromosome"/>
</dbReference>
<dbReference type="InterPro" id="IPR011050">
    <property type="entry name" value="Pectin_lyase_fold/virulence"/>
</dbReference>
<dbReference type="SUPFAM" id="SSF51126">
    <property type="entry name" value="Pectin lyase-like"/>
    <property type="match status" value="1"/>
</dbReference>
<protein>
    <submittedName>
        <fullName evidence="6">LamG domain protein jellyroll fold domain protein</fullName>
    </submittedName>
</protein>
<feature type="domain" description="LamG-like jellyroll fold" evidence="5">
    <location>
        <begin position="643"/>
        <end position="772"/>
    </location>
</feature>
<dbReference type="SUPFAM" id="SSF49899">
    <property type="entry name" value="Concanavalin A-like lectins/glucanases"/>
    <property type="match status" value="2"/>
</dbReference>
<dbReference type="InterPro" id="IPR046524">
    <property type="entry name" value="DUF6701"/>
</dbReference>
<dbReference type="Pfam" id="PF20419">
    <property type="entry name" value="DUF6701"/>
    <property type="match status" value="1"/>
</dbReference>
<dbReference type="KEGG" id="cni:Calni_0414"/>
<feature type="compositionally biased region" description="Polar residues" evidence="3">
    <location>
        <begin position="598"/>
        <end position="612"/>
    </location>
</feature>
<dbReference type="Pfam" id="PF13385">
    <property type="entry name" value="Laminin_G_3"/>
    <property type="match status" value="1"/>
</dbReference>
<feature type="signal peptide" evidence="4">
    <location>
        <begin position="1"/>
        <end position="30"/>
    </location>
</feature>
<evidence type="ECO:0000256" key="2">
    <source>
        <dbReference type="ARBA" id="ARBA00023157"/>
    </source>
</evidence>
<sequence length="1706" mass="186803" precursor="true">MFIKNFKVTKNHIFYLSLFFVLFFPFHSFAANLYVGDCYRGPGYTTIQNAINAASNGDTIYVCDGTYNENLSISNKSLSIIGYSNDPSRVIVQNFNNGYTININPSYNSITFSNITFKNTSSNNVINFSNKPGHVTITNSRIEGNGSDTLYFDKGIGSLSISNTSISNKSSRGIQINGSSDNEILIDNVSIDAKNTAFWVTGTINNGFTIKNSSIKSQDSAGIYFNTVNGIFYIDNVTVKSYQSSILVRNVINNGFTLKNSNLFSTTDKAIYFLKPVSNDINVDSNKLEGDLGFWIDGNVNNDLIITNTSIKANRDVALKITNTANGSIKISNSNIIATSNHAVQLYTIKNNLEILNTKIESGSGNKGLEVNDINGFLKIENSEIYAGASALIINKTISGNATIKSSNIISDTSKGAIFSGDIWGGLNIDNSSFIAYSTALDLQSAKSFKPVITYSYFESKVDTAVDAKLSQWTSFNAQNNCFKTSGNNNNDVGLNLQITNSTNVNINNNCFYAPSITQLANSNREGYNWRSNYWDKFTGNIYNYNKIKDDSPLMTCPNICLARAIPKPIADFHFDECSWDNDNSTFEVKDSSGNLINGSSVNGANTESSDTSGGGINRVGKFDGSKKTTIQIPANQKLQIGGSLTYMAWIKHDPANKSLSNIFTNGGWGNALRIQNNNKALFELQINGDQQLYSNKSIDDFNWHHIAGVYDSNKNEMRIYIDGVLDNSMSVNGTLTVYTGNNYIGSENGIAYYYTGYIDEVKIFNNALDSKVISAIYNYEKSGKNWDGTDRVKVNCLQLNQCFFDDFNRNSLGSKWTIIKNENFTPIIEDNKLVLTKKIDNVASGVTLAGKFPSQDNYIEIEFEHNAYGNNGNGADGVTIALADAAVVDRLLSDNISDIAGAYGGSLGYAQRSGLHGFKGGWLGIGIDEYGNFANDYEGRGKNCTTHPPQDKVKDSITIRGRGDNDTGYCFIANSGQLNPGVDNSTAKNYKYKISIDTRNNKTFIKVDRDILDGNGYQTIINWYDATQNATPPDNFKLSITGSTGSVTNIHSIDDLKISALSCGDLGQEIGYKYLRIDAPPTALTCQPADVTITACINDDCSQKYSSGVSGIQLSATNGANWTTNPVSIPNGSYSVNTGLYKQTPGQTTLSITSANPLPSNTPIYKCSWDPNCVVTFYDSGFVFDIPDNYSCKPQNDITIKAVRKDDTTHKCTPAFQNKDIPIYFSFNYITPSSNSNNTKPKVNGIQLNSTVNLTFDNNGQSTFDFTYEDAGQISVTASYDNGSVKAVGSDSATLKPFGFYVYTATSNWEAENGANSTVFKKAGEEFNLSAKAVCWESDTDTDLSNNRLTQNYQKNNATVSHTLVSPGGGNNGTISVTSLNFTNGVASVDNQKFSEVGIIKFTVTDNDYLGTGPITGTSANIGRFIPDHFELTESFIEKYTSDFVYMGNPFELKYTIQAKNTDNNTTLNYTGEFAKGIIDLFAENNYDGNNLINRFTPALSSSWGNGSYSFFDNVTFTKDPANLKSLENFRLGINVTDPDGPILINRDMKPGAASCTSDCQYKTIDNSTRILNAILDIQNAYGPANYPLNVPAYILYYDKNGKLTINAADNKTTFTISNITLSNWTQNLNQGDTDVVDLIKKSNGYFEIKLKAPGTNKNGSVTLNLSGLDFLKDTVLNNLTQGIATFGIFGNQQKRLYWKEVPAK</sequence>
<dbReference type="Gene3D" id="2.60.120.200">
    <property type="match status" value="1"/>
</dbReference>
<dbReference type="SMART" id="SM00710">
    <property type="entry name" value="PbH1"/>
    <property type="match status" value="10"/>
</dbReference>
<dbReference type="eggNOG" id="COG3210">
    <property type="taxonomic scope" value="Bacteria"/>
</dbReference>
<feature type="region of interest" description="Disordered" evidence="3">
    <location>
        <begin position="598"/>
        <end position="621"/>
    </location>
</feature>